<dbReference type="PANTHER" id="PTHR42743">
    <property type="entry name" value="AMINO-ACID AMINOTRANSFERASE"/>
    <property type="match status" value="1"/>
</dbReference>
<comment type="pathway">
    <text evidence="4 17">Amino-acid biosynthesis; L-valine biosynthesis; L-valine from pyruvate: step 4/4.</text>
</comment>
<comment type="catalytic activity">
    <reaction evidence="13 17">
        <text>L-isoleucine + 2-oxoglutarate = (S)-3-methyl-2-oxopentanoate + L-glutamate</text>
        <dbReference type="Rhea" id="RHEA:24801"/>
        <dbReference type="ChEBI" id="CHEBI:16810"/>
        <dbReference type="ChEBI" id="CHEBI:29985"/>
        <dbReference type="ChEBI" id="CHEBI:35146"/>
        <dbReference type="ChEBI" id="CHEBI:58045"/>
        <dbReference type="EC" id="2.6.1.42"/>
    </reaction>
</comment>
<evidence type="ECO:0000256" key="10">
    <source>
        <dbReference type="ARBA" id="ARBA00022898"/>
    </source>
</evidence>
<dbReference type="PANTHER" id="PTHR42743:SF11">
    <property type="entry name" value="AMINODEOXYCHORISMATE LYASE"/>
    <property type="match status" value="1"/>
</dbReference>
<name>A0ABT7YZI2_9ACTN</name>
<dbReference type="SUPFAM" id="SSF56752">
    <property type="entry name" value="D-aminoacid aminotransferase-like PLP-dependent enzymes"/>
    <property type="match status" value="1"/>
</dbReference>
<dbReference type="Gene3D" id="3.30.470.10">
    <property type="match status" value="1"/>
</dbReference>
<evidence type="ECO:0000256" key="14">
    <source>
        <dbReference type="ARBA" id="ARBA00049229"/>
    </source>
</evidence>
<evidence type="ECO:0000256" key="2">
    <source>
        <dbReference type="ARBA" id="ARBA00003109"/>
    </source>
</evidence>
<comment type="similarity">
    <text evidence="6 15">Belongs to the class-IV pyridoxal-phosphate-dependent aminotransferase family.</text>
</comment>
<evidence type="ECO:0000256" key="5">
    <source>
        <dbReference type="ARBA" id="ARBA00005072"/>
    </source>
</evidence>
<dbReference type="InterPro" id="IPR005785">
    <property type="entry name" value="B_amino_transI"/>
</dbReference>
<dbReference type="InterPro" id="IPR050571">
    <property type="entry name" value="Class-IV_PLP-Dep_Aminotrnsfr"/>
</dbReference>
<dbReference type="Gene3D" id="3.20.10.10">
    <property type="entry name" value="D-amino Acid Aminotransferase, subunit A, domain 2"/>
    <property type="match status" value="1"/>
</dbReference>
<comment type="function">
    <text evidence="2 17">Acts on leucine, isoleucine and valine.</text>
</comment>
<dbReference type="CDD" id="cd01557">
    <property type="entry name" value="BCAT_beta_family"/>
    <property type="match status" value="1"/>
</dbReference>
<evidence type="ECO:0000256" key="6">
    <source>
        <dbReference type="ARBA" id="ARBA00009320"/>
    </source>
</evidence>
<gene>
    <name evidence="17" type="primary">ilvE</name>
    <name evidence="18" type="ORF">QWM81_01060</name>
</gene>
<dbReference type="GO" id="GO:0004084">
    <property type="term" value="F:branched-chain-amino-acid transaminase activity"/>
    <property type="evidence" value="ECO:0007669"/>
    <property type="project" value="UniProtKB-EC"/>
</dbReference>
<evidence type="ECO:0000256" key="11">
    <source>
        <dbReference type="ARBA" id="ARBA00023304"/>
    </source>
</evidence>
<evidence type="ECO:0000256" key="13">
    <source>
        <dbReference type="ARBA" id="ARBA00048798"/>
    </source>
</evidence>
<dbReference type="EC" id="2.6.1.42" evidence="17"/>
<evidence type="ECO:0000256" key="12">
    <source>
        <dbReference type="ARBA" id="ARBA00048212"/>
    </source>
</evidence>
<evidence type="ECO:0000256" key="8">
    <source>
        <dbReference type="ARBA" id="ARBA00022605"/>
    </source>
</evidence>
<keyword evidence="11 17" id="KW-0100">Branched-chain amino acid biosynthesis</keyword>
<evidence type="ECO:0000313" key="18">
    <source>
        <dbReference type="EMBL" id="MDN3292654.1"/>
    </source>
</evidence>
<comment type="catalytic activity">
    <reaction evidence="12 17">
        <text>L-valine + 2-oxoglutarate = 3-methyl-2-oxobutanoate + L-glutamate</text>
        <dbReference type="Rhea" id="RHEA:24813"/>
        <dbReference type="ChEBI" id="CHEBI:11851"/>
        <dbReference type="ChEBI" id="CHEBI:16810"/>
        <dbReference type="ChEBI" id="CHEBI:29985"/>
        <dbReference type="ChEBI" id="CHEBI:57762"/>
        <dbReference type="EC" id="2.6.1.42"/>
    </reaction>
</comment>
<dbReference type="Pfam" id="PF01063">
    <property type="entry name" value="Aminotran_4"/>
    <property type="match status" value="1"/>
</dbReference>
<dbReference type="Proteomes" id="UP001174050">
    <property type="component" value="Unassembled WGS sequence"/>
</dbReference>
<proteinExistence type="inferred from homology"/>
<comment type="caution">
    <text evidence="18">The sequence shown here is derived from an EMBL/GenBank/DDBJ whole genome shotgun (WGS) entry which is preliminary data.</text>
</comment>
<evidence type="ECO:0000256" key="1">
    <source>
        <dbReference type="ARBA" id="ARBA00001933"/>
    </source>
</evidence>
<comment type="catalytic activity">
    <reaction evidence="14 17">
        <text>L-leucine + 2-oxoglutarate = 4-methyl-2-oxopentanoate + L-glutamate</text>
        <dbReference type="Rhea" id="RHEA:18321"/>
        <dbReference type="ChEBI" id="CHEBI:16810"/>
        <dbReference type="ChEBI" id="CHEBI:17865"/>
        <dbReference type="ChEBI" id="CHEBI:29985"/>
        <dbReference type="ChEBI" id="CHEBI:57427"/>
        <dbReference type="EC" id="2.6.1.42"/>
    </reaction>
</comment>
<dbReference type="InterPro" id="IPR036038">
    <property type="entry name" value="Aminotransferase-like"/>
</dbReference>
<evidence type="ECO:0000313" key="19">
    <source>
        <dbReference type="Proteomes" id="UP001174050"/>
    </source>
</evidence>
<dbReference type="InterPro" id="IPR001544">
    <property type="entry name" value="Aminotrans_IV"/>
</dbReference>
<evidence type="ECO:0000256" key="15">
    <source>
        <dbReference type="RuleBase" id="RU004106"/>
    </source>
</evidence>
<evidence type="ECO:0000256" key="4">
    <source>
        <dbReference type="ARBA" id="ARBA00004931"/>
    </source>
</evidence>
<organism evidence="18 19">
    <name type="scientific">Streptomyces ficellus</name>
    <dbReference type="NCBI Taxonomy" id="1977088"/>
    <lineage>
        <taxon>Bacteria</taxon>
        <taxon>Bacillati</taxon>
        <taxon>Actinomycetota</taxon>
        <taxon>Actinomycetes</taxon>
        <taxon>Kitasatosporales</taxon>
        <taxon>Streptomycetaceae</taxon>
        <taxon>Streptomyces</taxon>
    </lineage>
</organism>
<comment type="pathway">
    <text evidence="3 17">Amino-acid biosynthesis; L-isoleucine biosynthesis; L-isoleucine from 2-oxobutanoate: step 4/4.</text>
</comment>
<dbReference type="InterPro" id="IPR033939">
    <property type="entry name" value="BCAT_family"/>
</dbReference>
<evidence type="ECO:0000256" key="3">
    <source>
        <dbReference type="ARBA" id="ARBA00004824"/>
    </source>
</evidence>
<protein>
    <recommendedName>
        <fullName evidence="17">Branched-chain-amino-acid aminotransferase</fullName>
        <shortName evidence="17">BCAT</shortName>
        <ecNumber evidence="17">2.6.1.42</ecNumber>
    </recommendedName>
</protein>
<evidence type="ECO:0000256" key="16">
    <source>
        <dbReference type="RuleBase" id="RU004516"/>
    </source>
</evidence>
<dbReference type="EMBL" id="JAUEPL010000001">
    <property type="protein sequence ID" value="MDN3292654.1"/>
    <property type="molecule type" value="Genomic_DNA"/>
</dbReference>
<evidence type="ECO:0000256" key="9">
    <source>
        <dbReference type="ARBA" id="ARBA00022679"/>
    </source>
</evidence>
<comment type="pathway">
    <text evidence="5 17">Amino-acid biosynthesis; L-leucine biosynthesis; L-leucine from 3-methyl-2-oxobutanoate: step 4/4.</text>
</comment>
<keyword evidence="8 17" id="KW-0028">Amino-acid biosynthesis</keyword>
<dbReference type="InterPro" id="IPR018300">
    <property type="entry name" value="Aminotrans_IV_CS"/>
</dbReference>
<dbReference type="NCBIfam" id="TIGR01122">
    <property type="entry name" value="ilvE_I"/>
    <property type="match status" value="1"/>
</dbReference>
<evidence type="ECO:0000256" key="7">
    <source>
        <dbReference type="ARBA" id="ARBA00022576"/>
    </source>
</evidence>
<dbReference type="NCBIfam" id="NF005146">
    <property type="entry name" value="PRK06606.1"/>
    <property type="match status" value="1"/>
</dbReference>
<keyword evidence="7 17" id="KW-0032">Aminotransferase</keyword>
<keyword evidence="19" id="KW-1185">Reference proteome</keyword>
<evidence type="ECO:0000256" key="17">
    <source>
        <dbReference type="RuleBase" id="RU364094"/>
    </source>
</evidence>
<keyword evidence="10 16" id="KW-0663">Pyridoxal phosphate</keyword>
<keyword evidence="9 17" id="KW-0808">Transferase</keyword>
<dbReference type="RefSeq" id="WP_290109438.1">
    <property type="nucleotide sequence ID" value="NZ_JAUEPL010000001.1"/>
</dbReference>
<dbReference type="InterPro" id="IPR043132">
    <property type="entry name" value="BCAT-like_C"/>
</dbReference>
<accession>A0ABT7YZI2</accession>
<dbReference type="PROSITE" id="PS00770">
    <property type="entry name" value="AA_TRANSFER_CLASS_4"/>
    <property type="match status" value="1"/>
</dbReference>
<dbReference type="InterPro" id="IPR043131">
    <property type="entry name" value="BCAT-like_N"/>
</dbReference>
<sequence>MPLTPTPFIWMDGDLVPWDDAKVHVLTPSLHYGWGVYEGIRAYATDAGSAVFRLREHIARLRDSARVYLMELPWTDEELVEAVRELCRVNGQESCYIRPIAYLGYGEMGVAPQLDAVRLSIAVWPWGSYLGDKAETEGCRLIVSNWQRNSNQTVPPLAKATGAYVNSALAKVGAQRAGYDDALMLTANGHIAEASAANLFLVRDGALITPPVSDGILPGITRDSVITFARDLGLPVTERSIPRSEVYIADEAFLTGTAAEIVPVASVDERPVGAGGVGPVTKQLRDLFQEVVRGRNETYARWLECV</sequence>
<comment type="cofactor">
    <cofactor evidence="1 16">
        <name>pyridoxal 5'-phosphate</name>
        <dbReference type="ChEBI" id="CHEBI:597326"/>
    </cofactor>
</comment>
<reference evidence="18" key="1">
    <citation type="submission" date="2023-06" db="EMBL/GenBank/DDBJ databases">
        <title>WGS-Sequencing of Streptomyces ficellus isolate 21 collected from sand in Gara Djebilet Iron Mine in Algeria.</title>
        <authorList>
            <person name="Zegers G.P."/>
            <person name="Gomez A."/>
            <person name="Gueddou A."/>
            <person name="Zahara A.F."/>
            <person name="Worth M."/>
            <person name="Sevigny J.L."/>
            <person name="Tisa L."/>
        </authorList>
    </citation>
    <scope>NUCLEOTIDE SEQUENCE</scope>
    <source>
        <strain evidence="18">AS11</strain>
    </source>
</reference>